<protein>
    <submittedName>
        <fullName evidence="3">Uncharacterized protein</fullName>
    </submittedName>
</protein>
<sequence length="110" mass="12163">MTTEPARGRWSPGPVLGAVGAVVLSAVAFVVLDAIIAVAVTVVLLTVLGMALAARGWDEHSTFEEREQERALRRKEKWEQNAGARERDRRRWEAHQAQQAQQAGTEDSSR</sequence>
<evidence type="ECO:0000256" key="1">
    <source>
        <dbReference type="SAM" id="MobiDB-lite"/>
    </source>
</evidence>
<keyword evidence="2" id="KW-0812">Transmembrane</keyword>
<evidence type="ECO:0000313" key="3">
    <source>
        <dbReference type="EMBL" id="SOC50349.1"/>
    </source>
</evidence>
<keyword evidence="2" id="KW-1133">Transmembrane helix</keyword>
<accession>A0A285V8E7</accession>
<dbReference type="EMBL" id="OBQI01000004">
    <property type="protein sequence ID" value="SOC50349.1"/>
    <property type="molecule type" value="Genomic_DNA"/>
</dbReference>
<feature type="region of interest" description="Disordered" evidence="1">
    <location>
        <begin position="68"/>
        <end position="110"/>
    </location>
</feature>
<reference evidence="4" key="1">
    <citation type="submission" date="2017-08" db="EMBL/GenBank/DDBJ databases">
        <authorList>
            <person name="Varghese N."/>
            <person name="Submissions S."/>
        </authorList>
    </citation>
    <scope>NUCLEOTIDE SEQUENCE [LARGE SCALE GENOMIC DNA]</scope>
    <source>
        <strain evidence="4">DSM 4725</strain>
    </source>
</reference>
<keyword evidence="2" id="KW-0472">Membrane</keyword>
<organism evidence="3 4">
    <name type="scientific">Blastococcus aggregatus</name>
    <dbReference type="NCBI Taxonomy" id="38502"/>
    <lineage>
        <taxon>Bacteria</taxon>
        <taxon>Bacillati</taxon>
        <taxon>Actinomycetota</taxon>
        <taxon>Actinomycetes</taxon>
        <taxon>Geodermatophilales</taxon>
        <taxon>Geodermatophilaceae</taxon>
        <taxon>Blastococcus</taxon>
    </lineage>
</organism>
<dbReference type="RefSeq" id="WP_176522989.1">
    <property type="nucleotide sequence ID" value="NZ_OBQI01000004.1"/>
</dbReference>
<evidence type="ECO:0000256" key="2">
    <source>
        <dbReference type="SAM" id="Phobius"/>
    </source>
</evidence>
<feature type="compositionally biased region" description="Basic and acidic residues" evidence="1">
    <location>
        <begin position="68"/>
        <end position="94"/>
    </location>
</feature>
<dbReference type="AlphaFoldDB" id="A0A285V8E7"/>
<gene>
    <name evidence="3" type="ORF">SAMN05660748_3096</name>
</gene>
<dbReference type="Proteomes" id="UP000219435">
    <property type="component" value="Unassembled WGS sequence"/>
</dbReference>
<feature type="transmembrane region" description="Helical" evidence="2">
    <location>
        <begin position="15"/>
        <end position="48"/>
    </location>
</feature>
<keyword evidence="4" id="KW-1185">Reference proteome</keyword>
<proteinExistence type="predicted"/>
<name>A0A285V8E7_9ACTN</name>
<evidence type="ECO:0000313" key="4">
    <source>
        <dbReference type="Proteomes" id="UP000219435"/>
    </source>
</evidence>